<dbReference type="SUPFAM" id="SSF47050">
    <property type="entry name" value="VHP, Villin headpiece domain"/>
    <property type="match status" value="1"/>
</dbReference>
<dbReference type="Proteomes" id="UP000314294">
    <property type="component" value="Unassembled WGS sequence"/>
</dbReference>
<feature type="region of interest" description="Disordered" evidence="4">
    <location>
        <begin position="503"/>
        <end position="524"/>
    </location>
</feature>
<evidence type="ECO:0000313" key="7">
    <source>
        <dbReference type="Proteomes" id="UP000314294"/>
    </source>
</evidence>
<dbReference type="InterPro" id="IPR036180">
    <property type="entry name" value="Gelsolin-like_dom_sf"/>
</dbReference>
<dbReference type="AlphaFoldDB" id="A0A4Z2J839"/>
<dbReference type="GO" id="GO:0015629">
    <property type="term" value="C:actin cytoskeleton"/>
    <property type="evidence" value="ECO:0007669"/>
    <property type="project" value="TreeGrafter"/>
</dbReference>
<evidence type="ECO:0000313" key="6">
    <source>
        <dbReference type="EMBL" id="TNN85868.1"/>
    </source>
</evidence>
<feature type="region of interest" description="Disordered" evidence="4">
    <location>
        <begin position="76"/>
        <end position="301"/>
    </location>
</feature>
<dbReference type="GO" id="GO:0051016">
    <property type="term" value="P:barbed-end actin filament capping"/>
    <property type="evidence" value="ECO:0007669"/>
    <property type="project" value="TreeGrafter"/>
</dbReference>
<feature type="region of interest" description="Disordered" evidence="4">
    <location>
        <begin position="548"/>
        <end position="571"/>
    </location>
</feature>
<dbReference type="Gene3D" id="1.10.950.10">
    <property type="entry name" value="Villin headpiece domain"/>
    <property type="match status" value="1"/>
</dbReference>
<dbReference type="InterPro" id="IPR003128">
    <property type="entry name" value="Villin_headpiece"/>
</dbReference>
<organism evidence="6 7">
    <name type="scientific">Liparis tanakae</name>
    <name type="common">Tanaka's snailfish</name>
    <dbReference type="NCBI Taxonomy" id="230148"/>
    <lineage>
        <taxon>Eukaryota</taxon>
        <taxon>Metazoa</taxon>
        <taxon>Chordata</taxon>
        <taxon>Craniata</taxon>
        <taxon>Vertebrata</taxon>
        <taxon>Euteleostomi</taxon>
        <taxon>Actinopterygii</taxon>
        <taxon>Neopterygii</taxon>
        <taxon>Teleostei</taxon>
        <taxon>Neoteleostei</taxon>
        <taxon>Acanthomorphata</taxon>
        <taxon>Eupercaria</taxon>
        <taxon>Perciformes</taxon>
        <taxon>Cottioidei</taxon>
        <taxon>Cottales</taxon>
        <taxon>Liparidae</taxon>
        <taxon>Liparis</taxon>
    </lineage>
</organism>
<dbReference type="SUPFAM" id="SSF82754">
    <property type="entry name" value="C-terminal, gelsolin-like domain of Sec23/24"/>
    <property type="match status" value="1"/>
</dbReference>
<feature type="region of interest" description="Disordered" evidence="4">
    <location>
        <begin position="18"/>
        <end position="44"/>
    </location>
</feature>
<feature type="domain" description="HP" evidence="5">
    <location>
        <begin position="988"/>
        <end position="1025"/>
    </location>
</feature>
<feature type="compositionally biased region" description="Basic and acidic residues" evidence="4">
    <location>
        <begin position="30"/>
        <end position="39"/>
    </location>
</feature>
<dbReference type="CDD" id="cd11289">
    <property type="entry name" value="gelsolin_S2_like"/>
    <property type="match status" value="1"/>
</dbReference>
<dbReference type="SMART" id="SM00262">
    <property type="entry name" value="GEL"/>
    <property type="match status" value="3"/>
</dbReference>
<dbReference type="PRINTS" id="PR00597">
    <property type="entry name" value="GELSOLIN"/>
</dbReference>
<protein>
    <submittedName>
        <fullName evidence="6">Supervillin</fullName>
    </submittedName>
</protein>
<comment type="similarity">
    <text evidence="1">Belongs to the villin/gelsolin family.</text>
</comment>
<dbReference type="GO" id="GO:0051014">
    <property type="term" value="P:actin filament severing"/>
    <property type="evidence" value="ECO:0007669"/>
    <property type="project" value="TreeGrafter"/>
</dbReference>
<feature type="region of interest" description="Disordered" evidence="4">
    <location>
        <begin position="590"/>
        <end position="613"/>
    </location>
</feature>
<dbReference type="PANTHER" id="PTHR11977:SF119">
    <property type="entry name" value="SUPERVILLIN ISOFORM X1"/>
    <property type="match status" value="1"/>
</dbReference>
<feature type="compositionally biased region" description="Polar residues" evidence="4">
    <location>
        <begin position="211"/>
        <end position="223"/>
    </location>
</feature>
<sequence length="1025" mass="112949">MKEETTATGQVQVTLVDGDLKLQGATSSSRSKDETDHRHVASANPECWEPVFASVYSSSTPQYIMCFNQRNLSFEAQEVSSSPKDQTRPPWRPKKAEDETDEVEEMKTERESEAQGMDKRGSPEPEVKDASHNEEHSEAPTCFCEDTPTQSLESEAPQSSRLSVTPLDVREEAPVDESNAPGAQSPPSACAPPPRGDGAAAEPEHDLSVLCQPNTPILTSSVAQHRRSVRPSRRTQGSRNPLRALAAREDIRQDYMGERDDSPAAEESAQAEKKAKNSSVVDSHVSTSEDVIVSSDSSDSPPPFSSLMLIHIKGRRRVQVRLVEPAVQSLNSGDCFLLVAAEHCILWSAEFANEQEKAKASELASWIQSRQDLGCRAPRVVRLEEGLNCDGSLAADFWRLLGGRRPYRGAGAEEEDELFECGVVESNCVYRLVDNRLVPHEQAWAAAPRVSLLGATEALVFDFGGEVYLWLGADVSLGRRNIALQLTRQLWVAAYDYSNCRVNPLDPTGRNPDTQPKGEGRPSWALFGCVSERNETALFREKFLDWPGGPEDAAAGEETQPVPSPSPSPDVLSACDAKALVSGRRLGGDAPAGLDVQRGGHGVVEPERGGRTEPTTVAVDTWHVQEFDDSEIPVESTGQLHEGDSYVIRWKYSKKTSGPDECRMESTAFFLWRGRRSTASGRDTAAFLSIGTDDHEETQVVVLQGKEPPCFLQLFQGGLVVHKGKREEPCTNAAAWRLFSVRGELPEEGSLLEADCSCAGLRSRGSVVLLNSQQGALYLWTGCKAPSSSREVSKRAAERLAQMCAPELCLSKSVPVAVQLVEEGSEPADFWTALGQMDRKAYDCMLQDPGKYNFTPRLFHMSASSGSFQAEELQSPARLPGLVMAAPFVQETLYCVAQPALFLLDNRLEVYLWQSGRPEPTESSAPARSGWHAERRCAMQTALQYCKEMNPRRPPQAYLIFEGLEPLTFTNVFPCWERRPDTQDALAQLMKSRYPLEELLRSPLPEGVDAQRLEVYLSDQDFKVN</sequence>
<dbReference type="InterPro" id="IPR029006">
    <property type="entry name" value="ADF-H/Gelsolin-like_dom_sf"/>
</dbReference>
<name>A0A4Z2J839_9TELE</name>
<keyword evidence="2" id="KW-0117">Actin capping</keyword>
<evidence type="ECO:0000256" key="4">
    <source>
        <dbReference type="SAM" id="MobiDB-lite"/>
    </source>
</evidence>
<keyword evidence="7" id="KW-1185">Reference proteome</keyword>
<keyword evidence="3" id="KW-0009">Actin-binding</keyword>
<feature type="compositionally biased region" description="Polar residues" evidence="4">
    <location>
        <begin position="147"/>
        <end position="163"/>
    </location>
</feature>
<dbReference type="PROSITE" id="PS51089">
    <property type="entry name" value="HP"/>
    <property type="match status" value="1"/>
</dbReference>
<dbReference type="Pfam" id="PF00626">
    <property type="entry name" value="Gelsolin"/>
    <property type="match status" value="1"/>
</dbReference>
<evidence type="ECO:0000256" key="3">
    <source>
        <dbReference type="ARBA" id="ARBA00023203"/>
    </source>
</evidence>
<accession>A0A4Z2J839</accession>
<dbReference type="EMBL" id="SRLO01000018">
    <property type="protein sequence ID" value="TNN85868.1"/>
    <property type="molecule type" value="Genomic_DNA"/>
</dbReference>
<evidence type="ECO:0000259" key="5">
    <source>
        <dbReference type="PROSITE" id="PS51089"/>
    </source>
</evidence>
<dbReference type="GO" id="GO:0051015">
    <property type="term" value="F:actin filament binding"/>
    <property type="evidence" value="ECO:0007669"/>
    <property type="project" value="InterPro"/>
</dbReference>
<dbReference type="GO" id="GO:0005546">
    <property type="term" value="F:phosphatidylinositol-4,5-bisphosphate binding"/>
    <property type="evidence" value="ECO:0007669"/>
    <property type="project" value="TreeGrafter"/>
</dbReference>
<evidence type="ECO:0000256" key="1">
    <source>
        <dbReference type="ARBA" id="ARBA00008418"/>
    </source>
</evidence>
<feature type="compositionally biased region" description="Basic residues" evidence="4">
    <location>
        <begin position="224"/>
        <end position="233"/>
    </location>
</feature>
<feature type="compositionally biased region" description="Basic and acidic residues" evidence="4">
    <location>
        <begin position="246"/>
        <end position="262"/>
    </location>
</feature>
<dbReference type="InterPro" id="IPR036886">
    <property type="entry name" value="Villin_headpiece_dom_sf"/>
</dbReference>
<gene>
    <name evidence="6" type="primary">Svil_0</name>
    <name evidence="6" type="ORF">EYF80_003712</name>
</gene>
<comment type="caution">
    <text evidence="6">The sequence shown here is derived from an EMBL/GenBank/DDBJ whole genome shotgun (WGS) entry which is preliminary data.</text>
</comment>
<proteinExistence type="inferred from homology"/>
<dbReference type="GO" id="GO:0005737">
    <property type="term" value="C:cytoplasm"/>
    <property type="evidence" value="ECO:0007669"/>
    <property type="project" value="TreeGrafter"/>
</dbReference>
<reference evidence="6 7" key="1">
    <citation type="submission" date="2019-03" db="EMBL/GenBank/DDBJ databases">
        <title>First draft genome of Liparis tanakae, snailfish: a comprehensive survey of snailfish specific genes.</title>
        <authorList>
            <person name="Kim W."/>
            <person name="Song I."/>
            <person name="Jeong J.-H."/>
            <person name="Kim D."/>
            <person name="Kim S."/>
            <person name="Ryu S."/>
            <person name="Song J.Y."/>
            <person name="Lee S.K."/>
        </authorList>
    </citation>
    <scope>NUCLEOTIDE SEQUENCE [LARGE SCALE GENOMIC DNA]</scope>
    <source>
        <tissue evidence="6">Muscle</tissue>
    </source>
</reference>
<evidence type="ECO:0000256" key="2">
    <source>
        <dbReference type="ARBA" id="ARBA00022467"/>
    </source>
</evidence>
<dbReference type="SUPFAM" id="SSF55753">
    <property type="entry name" value="Actin depolymerizing proteins"/>
    <property type="match status" value="4"/>
</dbReference>
<feature type="compositionally biased region" description="Basic and acidic residues" evidence="4">
    <location>
        <begin position="105"/>
        <end position="138"/>
    </location>
</feature>
<feature type="compositionally biased region" description="Low complexity" evidence="4">
    <location>
        <begin position="285"/>
        <end position="299"/>
    </location>
</feature>
<dbReference type="InterPro" id="IPR007123">
    <property type="entry name" value="Gelsolin-like_dom"/>
</dbReference>
<dbReference type="Gene3D" id="3.40.20.10">
    <property type="entry name" value="Severin"/>
    <property type="match status" value="5"/>
</dbReference>
<dbReference type="PANTHER" id="PTHR11977">
    <property type="entry name" value="VILLIN"/>
    <property type="match status" value="1"/>
</dbReference>
<dbReference type="GO" id="GO:0008154">
    <property type="term" value="P:actin polymerization or depolymerization"/>
    <property type="evidence" value="ECO:0007669"/>
    <property type="project" value="TreeGrafter"/>
</dbReference>
<dbReference type="InterPro" id="IPR007122">
    <property type="entry name" value="Villin/Gelsolin"/>
</dbReference>
<dbReference type="OrthoDB" id="28894at2759"/>